<keyword evidence="3" id="KW-1185">Reference proteome</keyword>
<feature type="compositionally biased region" description="Basic and acidic residues" evidence="1">
    <location>
        <begin position="87"/>
        <end position="101"/>
    </location>
</feature>
<accession>A0A392PII1</accession>
<feature type="non-terminal residue" evidence="2">
    <location>
        <position position="1"/>
    </location>
</feature>
<organism evidence="2 3">
    <name type="scientific">Trifolium medium</name>
    <dbReference type="NCBI Taxonomy" id="97028"/>
    <lineage>
        <taxon>Eukaryota</taxon>
        <taxon>Viridiplantae</taxon>
        <taxon>Streptophyta</taxon>
        <taxon>Embryophyta</taxon>
        <taxon>Tracheophyta</taxon>
        <taxon>Spermatophyta</taxon>
        <taxon>Magnoliopsida</taxon>
        <taxon>eudicotyledons</taxon>
        <taxon>Gunneridae</taxon>
        <taxon>Pentapetalae</taxon>
        <taxon>rosids</taxon>
        <taxon>fabids</taxon>
        <taxon>Fabales</taxon>
        <taxon>Fabaceae</taxon>
        <taxon>Papilionoideae</taxon>
        <taxon>50 kb inversion clade</taxon>
        <taxon>NPAAA clade</taxon>
        <taxon>Hologalegina</taxon>
        <taxon>IRL clade</taxon>
        <taxon>Trifolieae</taxon>
        <taxon>Trifolium</taxon>
    </lineage>
</organism>
<dbReference type="EMBL" id="LXQA010079642">
    <property type="protein sequence ID" value="MCI11299.1"/>
    <property type="molecule type" value="Genomic_DNA"/>
</dbReference>
<feature type="compositionally biased region" description="Basic and acidic residues" evidence="1">
    <location>
        <begin position="122"/>
        <end position="138"/>
    </location>
</feature>
<protein>
    <submittedName>
        <fullName evidence="2">Micronuclear linker histone polyprotein-like</fullName>
    </submittedName>
</protein>
<feature type="compositionally biased region" description="Basic and acidic residues" evidence="1">
    <location>
        <begin position="149"/>
        <end position="159"/>
    </location>
</feature>
<evidence type="ECO:0000256" key="1">
    <source>
        <dbReference type="SAM" id="MobiDB-lite"/>
    </source>
</evidence>
<feature type="region of interest" description="Disordered" evidence="1">
    <location>
        <begin position="1"/>
        <end position="174"/>
    </location>
</feature>
<name>A0A392PII1_9FABA</name>
<feature type="compositionally biased region" description="Basic and acidic residues" evidence="1">
    <location>
        <begin position="37"/>
        <end position="64"/>
    </location>
</feature>
<evidence type="ECO:0000313" key="3">
    <source>
        <dbReference type="Proteomes" id="UP000265520"/>
    </source>
</evidence>
<reference evidence="2 3" key="1">
    <citation type="journal article" date="2018" name="Front. Plant Sci.">
        <title>Red Clover (Trifolium pratense) and Zigzag Clover (T. medium) - A Picture of Genomic Similarities and Differences.</title>
        <authorList>
            <person name="Dluhosova J."/>
            <person name="Istvanek J."/>
            <person name="Nedelnik J."/>
            <person name="Repkova J."/>
        </authorList>
    </citation>
    <scope>NUCLEOTIDE SEQUENCE [LARGE SCALE GENOMIC DNA]</scope>
    <source>
        <strain evidence="3">cv. 10/8</strain>
        <tissue evidence="2">Leaf</tissue>
    </source>
</reference>
<dbReference type="Proteomes" id="UP000265520">
    <property type="component" value="Unassembled WGS sequence"/>
</dbReference>
<sequence length="174" mass="18733">SSPKAGDIESDAVVSPSPSESNHDENLSKKRARTKKKDSSVKEVAAENISKKVSERTSDSEVKPARPSAKKGPSRSSDVKIATAVDAVKKGSGKTEERTKGDGGSSSRMLEYKKRKRQVKGSSEKGLSKSSSKDEDKVTVSSLKLAAKATKDEHSEETPKINLKRKHTPGKEKV</sequence>
<evidence type="ECO:0000313" key="2">
    <source>
        <dbReference type="EMBL" id="MCI11299.1"/>
    </source>
</evidence>
<comment type="caution">
    <text evidence="2">The sequence shown here is derived from an EMBL/GenBank/DDBJ whole genome shotgun (WGS) entry which is preliminary data.</text>
</comment>
<dbReference type="AlphaFoldDB" id="A0A392PII1"/>
<proteinExistence type="predicted"/>